<reference evidence="1" key="1">
    <citation type="journal article" date="2017" name="Parasit. Vectors">
        <title>Sialotranscriptomics of Rhipicephalus zambeziensis reveals intricate expression profiles of secretory proteins and suggests tight temporal transcriptional regulation during blood-feeding.</title>
        <authorList>
            <person name="de Castro M.H."/>
            <person name="de Klerk D."/>
            <person name="Pienaar R."/>
            <person name="Rees D.J.G."/>
            <person name="Mans B.J."/>
        </authorList>
    </citation>
    <scope>NUCLEOTIDE SEQUENCE</scope>
    <source>
        <tissue evidence="1">Salivary glands</tissue>
    </source>
</reference>
<evidence type="ECO:0000313" key="1">
    <source>
        <dbReference type="EMBL" id="MAA12742.1"/>
    </source>
</evidence>
<name>A0A224YG16_9ACAR</name>
<dbReference type="EMBL" id="GFPF01001596">
    <property type="protein sequence ID" value="MAA12742.1"/>
    <property type="molecule type" value="Transcribed_RNA"/>
</dbReference>
<sequence length="246" mass="27250">MQSNSPTVPGLARNARLPSPAIPRITPRTVILLCANHHINADTKVSTGVSLKFLSQQKAGRDIGVIILNGTRHKVPQARRSFLKIGAKKDGRRIRKFLFLPLMQNSPTKFTAKVDRNGAYRKRCMTRARLIWVTTLTTNALQVQIVIESRVRSTSSVVGKGTVCFKGLQKLQSLQSNTTAQCIPAKFLRGVVKMHDTRNLDNVITFIDIYHSEPSLCTCTNPCKRVTVVVTINNESEKGLTQSSLS</sequence>
<accession>A0A224YG16</accession>
<proteinExistence type="predicted"/>
<organism evidence="1">
    <name type="scientific">Rhipicephalus zambeziensis</name>
    <dbReference type="NCBI Taxonomy" id="60191"/>
    <lineage>
        <taxon>Eukaryota</taxon>
        <taxon>Metazoa</taxon>
        <taxon>Ecdysozoa</taxon>
        <taxon>Arthropoda</taxon>
        <taxon>Chelicerata</taxon>
        <taxon>Arachnida</taxon>
        <taxon>Acari</taxon>
        <taxon>Parasitiformes</taxon>
        <taxon>Ixodida</taxon>
        <taxon>Ixodoidea</taxon>
        <taxon>Ixodidae</taxon>
        <taxon>Rhipicephalinae</taxon>
        <taxon>Rhipicephalus</taxon>
        <taxon>Rhipicephalus</taxon>
    </lineage>
</organism>
<dbReference type="AlphaFoldDB" id="A0A224YG16"/>
<protein>
    <submittedName>
        <fullName evidence="1">Uncharacterized protein</fullName>
    </submittedName>
</protein>